<protein>
    <submittedName>
        <fullName evidence="2">Uncharacterized protein</fullName>
    </submittedName>
</protein>
<proteinExistence type="predicted"/>
<sequence length="58" mass="6137">MGEVLLIGNPHPWPLFYLSGDGDRNEDDFGGGDGDGDGKAFPSLAPPRPVVIPTVELM</sequence>
<evidence type="ECO:0000313" key="2">
    <source>
        <dbReference type="EMBL" id="GMN56183.1"/>
    </source>
</evidence>
<dbReference type="AlphaFoldDB" id="A0AA88DE20"/>
<keyword evidence="3" id="KW-1185">Reference proteome</keyword>
<feature type="region of interest" description="Disordered" evidence="1">
    <location>
        <begin position="22"/>
        <end position="46"/>
    </location>
</feature>
<gene>
    <name evidence="2" type="ORF">TIFTF001_025303</name>
</gene>
<organism evidence="2 3">
    <name type="scientific">Ficus carica</name>
    <name type="common">Common fig</name>
    <dbReference type="NCBI Taxonomy" id="3494"/>
    <lineage>
        <taxon>Eukaryota</taxon>
        <taxon>Viridiplantae</taxon>
        <taxon>Streptophyta</taxon>
        <taxon>Embryophyta</taxon>
        <taxon>Tracheophyta</taxon>
        <taxon>Spermatophyta</taxon>
        <taxon>Magnoliopsida</taxon>
        <taxon>eudicotyledons</taxon>
        <taxon>Gunneridae</taxon>
        <taxon>Pentapetalae</taxon>
        <taxon>rosids</taxon>
        <taxon>fabids</taxon>
        <taxon>Rosales</taxon>
        <taxon>Moraceae</taxon>
        <taxon>Ficeae</taxon>
        <taxon>Ficus</taxon>
    </lineage>
</organism>
<evidence type="ECO:0000256" key="1">
    <source>
        <dbReference type="SAM" id="MobiDB-lite"/>
    </source>
</evidence>
<evidence type="ECO:0000313" key="3">
    <source>
        <dbReference type="Proteomes" id="UP001187192"/>
    </source>
</evidence>
<dbReference type="EMBL" id="BTGU01000062">
    <property type="protein sequence ID" value="GMN56183.1"/>
    <property type="molecule type" value="Genomic_DNA"/>
</dbReference>
<name>A0AA88DE20_FICCA</name>
<dbReference type="Proteomes" id="UP001187192">
    <property type="component" value="Unassembled WGS sequence"/>
</dbReference>
<accession>A0AA88DE20</accession>
<reference evidence="2" key="1">
    <citation type="submission" date="2023-07" db="EMBL/GenBank/DDBJ databases">
        <title>draft genome sequence of fig (Ficus carica).</title>
        <authorList>
            <person name="Takahashi T."/>
            <person name="Nishimura K."/>
        </authorList>
    </citation>
    <scope>NUCLEOTIDE SEQUENCE</scope>
</reference>
<comment type="caution">
    <text evidence="2">The sequence shown here is derived from an EMBL/GenBank/DDBJ whole genome shotgun (WGS) entry which is preliminary data.</text>
</comment>